<organism evidence="1 2">
    <name type="scientific">Tissierella simiarum</name>
    <dbReference type="NCBI Taxonomy" id="2841534"/>
    <lineage>
        <taxon>Bacteria</taxon>
        <taxon>Bacillati</taxon>
        <taxon>Bacillota</taxon>
        <taxon>Tissierellia</taxon>
        <taxon>Tissierellales</taxon>
        <taxon>Tissierellaceae</taxon>
        <taxon>Tissierella</taxon>
    </lineage>
</organism>
<dbReference type="Proteomes" id="UP000749471">
    <property type="component" value="Unassembled WGS sequence"/>
</dbReference>
<name>A0ABS6ECA0_9FIRM</name>
<evidence type="ECO:0000313" key="2">
    <source>
        <dbReference type="Proteomes" id="UP000749471"/>
    </source>
</evidence>
<evidence type="ECO:0000313" key="1">
    <source>
        <dbReference type="EMBL" id="MBU5440404.1"/>
    </source>
</evidence>
<comment type="caution">
    <text evidence="1">The sequence shown here is derived from an EMBL/GenBank/DDBJ whole genome shotgun (WGS) entry which is preliminary data.</text>
</comment>
<proteinExistence type="predicted"/>
<reference evidence="1 2" key="1">
    <citation type="submission" date="2021-06" db="EMBL/GenBank/DDBJ databases">
        <authorList>
            <person name="Sun Q."/>
            <person name="Li D."/>
        </authorList>
    </citation>
    <scope>NUCLEOTIDE SEQUENCE [LARGE SCALE GENOMIC DNA]</scope>
    <source>
        <strain evidence="1 2">MSJ-40</strain>
    </source>
</reference>
<protein>
    <submittedName>
        <fullName evidence="1">Uncharacterized protein</fullName>
    </submittedName>
</protein>
<sequence>MAKLENWQRKQGEEAIKSLAKKKIIEDSERWIKDLNGDSIPDWALWSMLDQISE</sequence>
<keyword evidence="2" id="KW-1185">Reference proteome</keyword>
<gene>
    <name evidence="1" type="ORF">KQI42_20640</name>
</gene>
<dbReference type="RefSeq" id="WP_216522715.1">
    <property type="nucleotide sequence ID" value="NZ_JAHLPM010000043.1"/>
</dbReference>
<dbReference type="EMBL" id="JAHLPM010000043">
    <property type="protein sequence ID" value="MBU5440404.1"/>
    <property type="molecule type" value="Genomic_DNA"/>
</dbReference>
<accession>A0ABS6ECA0</accession>